<dbReference type="AlphaFoldDB" id="A0A6J4MJH4"/>
<feature type="non-terminal residue" evidence="1">
    <location>
        <position position="28"/>
    </location>
</feature>
<proteinExistence type="predicted"/>
<sequence>MTTFRLDTYRGRSLVGTELVEGVERDDL</sequence>
<evidence type="ECO:0000313" key="1">
    <source>
        <dbReference type="EMBL" id="CAA9361057.1"/>
    </source>
</evidence>
<accession>A0A6J4MJH4</accession>
<gene>
    <name evidence="1" type="ORF">AVDCRST_MAG93-7656</name>
</gene>
<name>A0A6J4MJH4_9CHLR</name>
<organism evidence="1">
    <name type="scientific">uncultured Chloroflexia bacterium</name>
    <dbReference type="NCBI Taxonomy" id="1672391"/>
    <lineage>
        <taxon>Bacteria</taxon>
        <taxon>Bacillati</taxon>
        <taxon>Chloroflexota</taxon>
        <taxon>Chloroflexia</taxon>
        <taxon>environmental samples</taxon>
    </lineage>
</organism>
<dbReference type="EMBL" id="CADCTR010002577">
    <property type="protein sequence ID" value="CAA9361057.1"/>
    <property type="molecule type" value="Genomic_DNA"/>
</dbReference>
<reference evidence="1" key="1">
    <citation type="submission" date="2020-02" db="EMBL/GenBank/DDBJ databases">
        <authorList>
            <person name="Meier V. D."/>
        </authorList>
    </citation>
    <scope>NUCLEOTIDE SEQUENCE</scope>
    <source>
        <strain evidence="1">AVDCRST_MAG93</strain>
    </source>
</reference>
<protein>
    <submittedName>
        <fullName evidence="1">Uncharacterized protein</fullName>
    </submittedName>
</protein>